<sequence length="132" mass="15069">MMEHSKKNVQQNAVIYALIHAVTYLPAAWLLKHRIFSQPVSVVIAIVPIITFAVFIYKLIKAFSAMDEVNQRVQLEAVVIGFSLTAMLMMLLFLLSLCDISNPGWFGYGHVVGYCWLFYFIGWFVSKKKYGV</sequence>
<organism evidence="2 3">
    <name type="scientific">Dyadobacter subterraneus</name>
    <dbReference type="NCBI Taxonomy" id="2773304"/>
    <lineage>
        <taxon>Bacteria</taxon>
        <taxon>Pseudomonadati</taxon>
        <taxon>Bacteroidota</taxon>
        <taxon>Cytophagia</taxon>
        <taxon>Cytophagales</taxon>
        <taxon>Spirosomataceae</taxon>
        <taxon>Dyadobacter</taxon>
    </lineage>
</organism>
<keyword evidence="3" id="KW-1185">Reference proteome</keyword>
<feature type="transmembrane region" description="Helical" evidence="1">
    <location>
        <begin position="107"/>
        <end position="126"/>
    </location>
</feature>
<gene>
    <name evidence="2" type="ORF">IEE83_17255</name>
</gene>
<feature type="transmembrane region" description="Helical" evidence="1">
    <location>
        <begin position="36"/>
        <end position="57"/>
    </location>
</feature>
<keyword evidence="1" id="KW-1133">Transmembrane helix</keyword>
<reference evidence="3" key="1">
    <citation type="submission" date="2023-07" db="EMBL/GenBank/DDBJ databases">
        <title>Dyadobacter sp. nov 'subterranea' isolated from contaminted grondwater.</title>
        <authorList>
            <person name="Szabo I."/>
            <person name="Al-Omari J."/>
            <person name="Szerdahelyi S.G."/>
            <person name="Rado J."/>
        </authorList>
    </citation>
    <scope>NUCLEOTIDE SEQUENCE [LARGE SCALE GENOMIC DNA]</scope>
    <source>
        <strain evidence="3">UP-52</strain>
    </source>
</reference>
<evidence type="ECO:0000313" key="2">
    <source>
        <dbReference type="EMBL" id="MBE9463639.1"/>
    </source>
</evidence>
<keyword evidence="1" id="KW-0472">Membrane</keyword>
<evidence type="ECO:0008006" key="4">
    <source>
        <dbReference type="Google" id="ProtNLM"/>
    </source>
</evidence>
<comment type="caution">
    <text evidence="2">The sequence shown here is derived from an EMBL/GenBank/DDBJ whole genome shotgun (WGS) entry which is preliminary data.</text>
</comment>
<evidence type="ECO:0000256" key="1">
    <source>
        <dbReference type="SAM" id="Phobius"/>
    </source>
</evidence>
<dbReference type="RefSeq" id="WP_194121756.1">
    <property type="nucleotide sequence ID" value="NZ_JACYGY010000001.1"/>
</dbReference>
<feature type="transmembrane region" description="Helical" evidence="1">
    <location>
        <begin position="12"/>
        <end position="30"/>
    </location>
</feature>
<dbReference type="EMBL" id="JACYGY010000001">
    <property type="protein sequence ID" value="MBE9463639.1"/>
    <property type="molecule type" value="Genomic_DNA"/>
</dbReference>
<proteinExistence type="predicted"/>
<dbReference type="Proteomes" id="UP000634134">
    <property type="component" value="Unassembled WGS sequence"/>
</dbReference>
<evidence type="ECO:0000313" key="3">
    <source>
        <dbReference type="Proteomes" id="UP000634134"/>
    </source>
</evidence>
<accession>A0ABR9WHK2</accession>
<protein>
    <recommendedName>
        <fullName evidence="4">DUF4870 domain-containing protein</fullName>
    </recommendedName>
</protein>
<name>A0ABR9WHK2_9BACT</name>
<feature type="transmembrane region" description="Helical" evidence="1">
    <location>
        <begin position="77"/>
        <end position="95"/>
    </location>
</feature>
<keyword evidence="1" id="KW-0812">Transmembrane</keyword>